<dbReference type="InterPro" id="IPR050482">
    <property type="entry name" value="Sensor_HK_TwoCompSys"/>
</dbReference>
<dbReference type="Gene3D" id="1.20.5.1930">
    <property type="match status" value="1"/>
</dbReference>
<keyword evidence="5" id="KW-0547">Nucleotide-binding</keyword>
<name>A0ABQ4E9M8_9ACTN</name>
<evidence type="ECO:0000256" key="9">
    <source>
        <dbReference type="SAM" id="Phobius"/>
    </source>
</evidence>
<evidence type="ECO:0000256" key="6">
    <source>
        <dbReference type="ARBA" id="ARBA00022777"/>
    </source>
</evidence>
<dbReference type="EMBL" id="BONW01000038">
    <property type="protein sequence ID" value="GIG91434.1"/>
    <property type="molecule type" value="Genomic_DNA"/>
</dbReference>
<dbReference type="Pfam" id="PF02518">
    <property type="entry name" value="HATPase_c"/>
    <property type="match status" value="1"/>
</dbReference>
<keyword evidence="7" id="KW-0067">ATP-binding</keyword>
<dbReference type="CDD" id="cd16917">
    <property type="entry name" value="HATPase_UhpB-NarQ-NarX-like"/>
    <property type="match status" value="1"/>
</dbReference>
<feature type="transmembrane region" description="Helical" evidence="9">
    <location>
        <begin position="133"/>
        <end position="151"/>
    </location>
</feature>
<sequence length="398" mass="42900">MFTSWVDRLFDRRMLPLRLLILLACAVGYLVQLRDPASPVRPVDWVLALTAVLVSAGGSRWPLAVVLLQSTLLGTAEPLGASLLVPIKVGASLAVFELAMYRTGWQLLVGWSVLAGVYATRVVGDMPADLAPMLYRVTVLIGLPLLLGAYLRSVRQKARQAERWLAEEHQRRLSELALARVTERTAIARDLHDMVAHHIASMVLRIGVARHVLPETDPKVREVLDDVHASGTSALADLRRLVGLLRQPSTGTGLDQPLLDPSELPDALAEVVRRSRKVGLRVDAYVDSRITGVDAVRGLAVLRLVQEGLTNVAKHAGAGARASVTVRTALDGDVRVVVCDDGGEELTEAASYGLGLGLAGLRERMEILGGRLDAGPVDRGWRLSALLPASVRSSRAVS</sequence>
<evidence type="ECO:0000256" key="4">
    <source>
        <dbReference type="ARBA" id="ARBA00022679"/>
    </source>
</evidence>
<feature type="transmembrane region" description="Helical" evidence="9">
    <location>
        <begin position="15"/>
        <end position="33"/>
    </location>
</feature>
<gene>
    <name evidence="12" type="ORF">Pen02_63700</name>
</gene>
<dbReference type="Pfam" id="PF07730">
    <property type="entry name" value="HisKA_3"/>
    <property type="match status" value="1"/>
</dbReference>
<dbReference type="InterPro" id="IPR036890">
    <property type="entry name" value="HATPase_C_sf"/>
</dbReference>
<feature type="domain" description="Histidine kinase/HSP90-like ATPase" evidence="10">
    <location>
        <begin position="301"/>
        <end position="388"/>
    </location>
</feature>
<keyword evidence="9" id="KW-0812">Transmembrane</keyword>
<proteinExistence type="predicted"/>
<evidence type="ECO:0000259" key="11">
    <source>
        <dbReference type="Pfam" id="PF07730"/>
    </source>
</evidence>
<dbReference type="RefSeq" id="WP_203869822.1">
    <property type="nucleotide sequence ID" value="NZ_BONW01000038.1"/>
</dbReference>
<keyword evidence="6 12" id="KW-0418">Kinase</keyword>
<comment type="catalytic activity">
    <reaction evidence="1">
        <text>ATP + protein L-histidine = ADP + protein N-phospho-L-histidine.</text>
        <dbReference type="EC" id="2.7.13.3"/>
    </reaction>
</comment>
<protein>
    <recommendedName>
        <fullName evidence="2">histidine kinase</fullName>
        <ecNumber evidence="2">2.7.13.3</ecNumber>
    </recommendedName>
</protein>
<feature type="transmembrane region" description="Helical" evidence="9">
    <location>
        <begin position="103"/>
        <end position="121"/>
    </location>
</feature>
<dbReference type="PANTHER" id="PTHR24421:SF10">
    <property type="entry name" value="NITRATE_NITRITE SENSOR PROTEIN NARQ"/>
    <property type="match status" value="1"/>
</dbReference>
<dbReference type="SUPFAM" id="SSF55874">
    <property type="entry name" value="ATPase domain of HSP90 chaperone/DNA topoisomerase II/histidine kinase"/>
    <property type="match status" value="1"/>
</dbReference>
<keyword evidence="4" id="KW-0808">Transferase</keyword>
<evidence type="ECO:0000313" key="12">
    <source>
        <dbReference type="EMBL" id="GIG91434.1"/>
    </source>
</evidence>
<evidence type="ECO:0000256" key="7">
    <source>
        <dbReference type="ARBA" id="ARBA00022840"/>
    </source>
</evidence>
<keyword evidence="3" id="KW-0597">Phosphoprotein</keyword>
<dbReference type="GO" id="GO:0016301">
    <property type="term" value="F:kinase activity"/>
    <property type="evidence" value="ECO:0007669"/>
    <property type="project" value="UniProtKB-KW"/>
</dbReference>
<keyword evidence="9" id="KW-1133">Transmembrane helix</keyword>
<dbReference type="InterPro" id="IPR011712">
    <property type="entry name" value="Sig_transdc_His_kin_sub3_dim/P"/>
</dbReference>
<dbReference type="EC" id="2.7.13.3" evidence="2"/>
<evidence type="ECO:0000256" key="8">
    <source>
        <dbReference type="ARBA" id="ARBA00023012"/>
    </source>
</evidence>
<evidence type="ECO:0000259" key="10">
    <source>
        <dbReference type="Pfam" id="PF02518"/>
    </source>
</evidence>
<feature type="transmembrane region" description="Helical" evidence="9">
    <location>
        <begin position="45"/>
        <end position="67"/>
    </location>
</feature>
<dbReference type="Gene3D" id="3.30.565.10">
    <property type="entry name" value="Histidine kinase-like ATPase, C-terminal domain"/>
    <property type="match status" value="1"/>
</dbReference>
<feature type="transmembrane region" description="Helical" evidence="9">
    <location>
        <begin position="79"/>
        <end position="96"/>
    </location>
</feature>
<evidence type="ECO:0000256" key="3">
    <source>
        <dbReference type="ARBA" id="ARBA00022553"/>
    </source>
</evidence>
<reference evidence="12 13" key="1">
    <citation type="submission" date="2021-01" db="EMBL/GenBank/DDBJ databases">
        <title>Whole genome shotgun sequence of Plantactinospora endophytica NBRC 110450.</title>
        <authorList>
            <person name="Komaki H."/>
            <person name="Tamura T."/>
        </authorList>
    </citation>
    <scope>NUCLEOTIDE SEQUENCE [LARGE SCALE GENOMIC DNA]</scope>
    <source>
        <strain evidence="12 13">NBRC 110450</strain>
    </source>
</reference>
<feature type="domain" description="Signal transduction histidine kinase subgroup 3 dimerisation and phosphoacceptor" evidence="11">
    <location>
        <begin position="183"/>
        <end position="248"/>
    </location>
</feature>
<keyword evidence="9" id="KW-0472">Membrane</keyword>
<evidence type="ECO:0000256" key="5">
    <source>
        <dbReference type="ARBA" id="ARBA00022741"/>
    </source>
</evidence>
<evidence type="ECO:0000256" key="2">
    <source>
        <dbReference type="ARBA" id="ARBA00012438"/>
    </source>
</evidence>
<organism evidence="12 13">
    <name type="scientific">Plantactinospora endophytica</name>
    <dbReference type="NCBI Taxonomy" id="673535"/>
    <lineage>
        <taxon>Bacteria</taxon>
        <taxon>Bacillati</taxon>
        <taxon>Actinomycetota</taxon>
        <taxon>Actinomycetes</taxon>
        <taxon>Micromonosporales</taxon>
        <taxon>Micromonosporaceae</taxon>
        <taxon>Plantactinospora</taxon>
    </lineage>
</organism>
<dbReference type="PANTHER" id="PTHR24421">
    <property type="entry name" value="NITRATE/NITRITE SENSOR PROTEIN NARX-RELATED"/>
    <property type="match status" value="1"/>
</dbReference>
<keyword evidence="13" id="KW-1185">Reference proteome</keyword>
<dbReference type="InterPro" id="IPR003594">
    <property type="entry name" value="HATPase_dom"/>
</dbReference>
<comment type="caution">
    <text evidence="12">The sequence shown here is derived from an EMBL/GenBank/DDBJ whole genome shotgun (WGS) entry which is preliminary data.</text>
</comment>
<evidence type="ECO:0000313" key="13">
    <source>
        <dbReference type="Proteomes" id="UP000646749"/>
    </source>
</evidence>
<keyword evidence="8" id="KW-0902">Two-component regulatory system</keyword>
<accession>A0ABQ4E9M8</accession>
<dbReference type="Proteomes" id="UP000646749">
    <property type="component" value="Unassembled WGS sequence"/>
</dbReference>
<evidence type="ECO:0000256" key="1">
    <source>
        <dbReference type="ARBA" id="ARBA00000085"/>
    </source>
</evidence>